<dbReference type="PRINTS" id="PR00032">
    <property type="entry name" value="HTHARAC"/>
</dbReference>
<gene>
    <name evidence="5" type="ORF">GCM10022277_35290</name>
</gene>
<reference evidence="6" key="1">
    <citation type="journal article" date="2019" name="Int. J. Syst. Evol. Microbiol.">
        <title>The Global Catalogue of Microorganisms (GCM) 10K type strain sequencing project: providing services to taxonomists for standard genome sequencing and annotation.</title>
        <authorList>
            <consortium name="The Broad Institute Genomics Platform"/>
            <consortium name="The Broad Institute Genome Sequencing Center for Infectious Disease"/>
            <person name="Wu L."/>
            <person name="Ma J."/>
        </authorList>
    </citation>
    <scope>NUCLEOTIDE SEQUENCE [LARGE SCALE GENOMIC DNA]</scope>
    <source>
        <strain evidence="6">JCM 17551</strain>
    </source>
</reference>
<evidence type="ECO:0000256" key="2">
    <source>
        <dbReference type="ARBA" id="ARBA00023125"/>
    </source>
</evidence>
<keyword evidence="6" id="KW-1185">Reference proteome</keyword>
<dbReference type="InterPro" id="IPR050908">
    <property type="entry name" value="SmbC-like"/>
</dbReference>
<evidence type="ECO:0000313" key="5">
    <source>
        <dbReference type="EMBL" id="GAA3935728.1"/>
    </source>
</evidence>
<dbReference type="PROSITE" id="PS01124">
    <property type="entry name" value="HTH_ARAC_FAMILY_2"/>
    <property type="match status" value="1"/>
</dbReference>
<protein>
    <submittedName>
        <fullName evidence="5">AraC family transcriptional regulator</fullName>
    </submittedName>
</protein>
<dbReference type="Proteomes" id="UP001501565">
    <property type="component" value="Unassembled WGS sequence"/>
</dbReference>
<evidence type="ECO:0000256" key="1">
    <source>
        <dbReference type="ARBA" id="ARBA00023015"/>
    </source>
</evidence>
<dbReference type="Gene3D" id="3.20.80.10">
    <property type="entry name" value="Regulatory factor, effector binding domain"/>
    <property type="match status" value="1"/>
</dbReference>
<comment type="caution">
    <text evidence="5">The sequence shown here is derived from an EMBL/GenBank/DDBJ whole genome shotgun (WGS) entry which is preliminary data.</text>
</comment>
<dbReference type="RefSeq" id="WP_344799926.1">
    <property type="nucleotide sequence ID" value="NZ_BAABBN010000012.1"/>
</dbReference>
<keyword evidence="2" id="KW-0238">DNA-binding</keyword>
<dbReference type="InterPro" id="IPR009057">
    <property type="entry name" value="Homeodomain-like_sf"/>
</dbReference>
<evidence type="ECO:0000256" key="3">
    <source>
        <dbReference type="ARBA" id="ARBA00023163"/>
    </source>
</evidence>
<dbReference type="PANTHER" id="PTHR40055">
    <property type="entry name" value="TRANSCRIPTIONAL REGULATOR YGIV-RELATED"/>
    <property type="match status" value="1"/>
</dbReference>
<dbReference type="InterPro" id="IPR018060">
    <property type="entry name" value="HTH_AraC"/>
</dbReference>
<dbReference type="InterPro" id="IPR020449">
    <property type="entry name" value="Tscrpt_reg_AraC-type_HTH"/>
</dbReference>
<accession>A0ABP7N6I5</accession>
<dbReference type="InterPro" id="IPR011256">
    <property type="entry name" value="Reg_factor_effector_dom_sf"/>
</dbReference>
<dbReference type="SUPFAM" id="SSF55136">
    <property type="entry name" value="Probable bacterial effector-binding domain"/>
    <property type="match status" value="1"/>
</dbReference>
<evidence type="ECO:0000313" key="6">
    <source>
        <dbReference type="Proteomes" id="UP001501565"/>
    </source>
</evidence>
<dbReference type="InterPro" id="IPR029442">
    <property type="entry name" value="GyrI-like"/>
</dbReference>
<dbReference type="SMART" id="SM00871">
    <property type="entry name" value="AraC_E_bind"/>
    <property type="match status" value="1"/>
</dbReference>
<organism evidence="5 6">
    <name type="scientific">Litoribacillus peritrichatus</name>
    <dbReference type="NCBI Taxonomy" id="718191"/>
    <lineage>
        <taxon>Bacteria</taxon>
        <taxon>Pseudomonadati</taxon>
        <taxon>Pseudomonadota</taxon>
        <taxon>Gammaproteobacteria</taxon>
        <taxon>Oceanospirillales</taxon>
        <taxon>Oceanospirillaceae</taxon>
        <taxon>Litoribacillus</taxon>
    </lineage>
</organism>
<feature type="domain" description="HTH araC/xylS-type" evidence="4">
    <location>
        <begin position="15"/>
        <end position="113"/>
    </location>
</feature>
<keyword evidence="1" id="KW-0805">Transcription regulation</keyword>
<dbReference type="Pfam" id="PF12833">
    <property type="entry name" value="HTH_18"/>
    <property type="match status" value="1"/>
</dbReference>
<evidence type="ECO:0000259" key="4">
    <source>
        <dbReference type="PROSITE" id="PS01124"/>
    </source>
</evidence>
<dbReference type="EMBL" id="BAABBN010000012">
    <property type="protein sequence ID" value="GAA3935728.1"/>
    <property type="molecule type" value="Genomic_DNA"/>
</dbReference>
<dbReference type="SUPFAM" id="SSF46689">
    <property type="entry name" value="Homeodomain-like"/>
    <property type="match status" value="2"/>
</dbReference>
<keyword evidence="3" id="KW-0804">Transcription</keyword>
<dbReference type="PANTHER" id="PTHR40055:SF1">
    <property type="entry name" value="TRANSCRIPTIONAL REGULATOR YGIV-RELATED"/>
    <property type="match status" value="1"/>
</dbReference>
<dbReference type="Pfam" id="PF06445">
    <property type="entry name" value="GyrI-like"/>
    <property type="match status" value="1"/>
</dbReference>
<dbReference type="InterPro" id="IPR010499">
    <property type="entry name" value="AraC_E-bd"/>
</dbReference>
<dbReference type="SMART" id="SM00342">
    <property type="entry name" value="HTH_ARAC"/>
    <property type="match status" value="1"/>
</dbReference>
<sequence>MSGEASTALYQKRFQWVIDYIYDHLDQPLDLNKLAEVACMSPYHWHRIYHATYGETLASTVKRLRLHKAAGKLANSDSAVAEIAKTSGYTSLQSFSRAFSETYGMPPAKYRKQGSHTQFHINDRCASGTTRSTSMHEVNIKQVEAFEVISFPHTGPYINIGHAFEKLFGWLAVKGLFNPEMKVLGVYYDDPSSVPENELRSAACVTLCGSNDIDLDENMALATIQGGEYAVLRFKGPYSDMHKAYAWLYGEWFPKSGREPGNQPAFEDYLNNPREVAPNDLLTDIYLALK</sequence>
<proteinExistence type="predicted"/>
<name>A0ABP7N6I5_9GAMM</name>
<dbReference type="Gene3D" id="1.10.10.60">
    <property type="entry name" value="Homeodomain-like"/>
    <property type="match status" value="2"/>
</dbReference>